<dbReference type="RefSeq" id="WP_254101566.1">
    <property type="nucleotide sequence ID" value="NZ_JANATA010000019.1"/>
</dbReference>
<gene>
    <name evidence="1" type="ORF">NLF92_10365</name>
</gene>
<dbReference type="EMBL" id="JANATA010000019">
    <property type="protein sequence ID" value="MCP3429349.1"/>
    <property type="molecule type" value="Genomic_DNA"/>
</dbReference>
<sequence length="128" mass="14575">MAKASQLLHSVLAQWVDKIDIRPFSWNGLPLHVPVYSVYAIIPDPVADHFVYHGDILVPIMKFGKYSIPLIDPSKEGIKHMPKFAVVISYSRDNAFGLFAYPADNIEETYQITYADWDISQGTKPFYL</sequence>
<proteinExistence type="predicted"/>
<accession>A0AA41WZH6</accession>
<keyword evidence="2" id="KW-1185">Reference proteome</keyword>
<organism evidence="1 2">
    <name type="scientific">Opacimonas viscosa</name>
    <dbReference type="NCBI Taxonomy" id="2961944"/>
    <lineage>
        <taxon>Bacteria</taxon>
        <taxon>Pseudomonadati</taxon>
        <taxon>Pseudomonadota</taxon>
        <taxon>Gammaproteobacteria</taxon>
        <taxon>Alteromonadales</taxon>
        <taxon>Alteromonadaceae</taxon>
        <taxon>Opacimonas</taxon>
    </lineage>
</organism>
<evidence type="ECO:0000313" key="1">
    <source>
        <dbReference type="EMBL" id="MCP3429349.1"/>
    </source>
</evidence>
<evidence type="ECO:0000313" key="2">
    <source>
        <dbReference type="Proteomes" id="UP001165413"/>
    </source>
</evidence>
<reference evidence="1" key="1">
    <citation type="submission" date="2022-07" db="EMBL/GenBank/DDBJ databases">
        <title>Characterization of the Novel Bacterium Alteromonas immobilis LMIT006 and Alteromonas gregis LMIT007.</title>
        <authorList>
            <person name="Lin X."/>
        </authorList>
    </citation>
    <scope>NUCLEOTIDE SEQUENCE</scope>
    <source>
        <strain evidence="1">LMIT007</strain>
    </source>
</reference>
<dbReference type="AlphaFoldDB" id="A0AA41WZH6"/>
<dbReference type="Proteomes" id="UP001165413">
    <property type="component" value="Unassembled WGS sequence"/>
</dbReference>
<name>A0AA41WZH6_9ALTE</name>
<comment type="caution">
    <text evidence="1">The sequence shown here is derived from an EMBL/GenBank/DDBJ whole genome shotgun (WGS) entry which is preliminary data.</text>
</comment>
<protein>
    <submittedName>
        <fullName evidence="1">Uncharacterized protein</fullName>
    </submittedName>
</protein>